<evidence type="ECO:0008006" key="5">
    <source>
        <dbReference type="Google" id="ProtNLM"/>
    </source>
</evidence>
<comment type="caution">
    <text evidence="3">The sequence shown here is derived from an EMBL/GenBank/DDBJ whole genome shotgun (WGS) entry which is preliminary data.</text>
</comment>
<evidence type="ECO:0000259" key="2">
    <source>
        <dbReference type="Pfam" id="PF26640"/>
    </source>
</evidence>
<evidence type="ECO:0000259" key="1">
    <source>
        <dbReference type="Pfam" id="PF06985"/>
    </source>
</evidence>
<name>A0AAE0JSJ7_9PEZI</name>
<proteinExistence type="predicted"/>
<dbReference type="Pfam" id="PF26640">
    <property type="entry name" value="DUF8212"/>
    <property type="match status" value="1"/>
</dbReference>
<reference evidence="3" key="1">
    <citation type="journal article" date="2023" name="Mol. Phylogenet. Evol.">
        <title>Genome-scale phylogeny and comparative genomics of the fungal order Sordariales.</title>
        <authorList>
            <person name="Hensen N."/>
            <person name="Bonometti L."/>
            <person name="Westerberg I."/>
            <person name="Brannstrom I.O."/>
            <person name="Guillou S."/>
            <person name="Cros-Aarteil S."/>
            <person name="Calhoun S."/>
            <person name="Haridas S."/>
            <person name="Kuo A."/>
            <person name="Mondo S."/>
            <person name="Pangilinan J."/>
            <person name="Riley R."/>
            <person name="LaButti K."/>
            <person name="Andreopoulos B."/>
            <person name="Lipzen A."/>
            <person name="Chen C."/>
            <person name="Yan M."/>
            <person name="Daum C."/>
            <person name="Ng V."/>
            <person name="Clum A."/>
            <person name="Steindorff A."/>
            <person name="Ohm R.A."/>
            <person name="Martin F."/>
            <person name="Silar P."/>
            <person name="Natvig D.O."/>
            <person name="Lalanne C."/>
            <person name="Gautier V."/>
            <person name="Ament-Velasquez S.L."/>
            <person name="Kruys A."/>
            <person name="Hutchinson M.I."/>
            <person name="Powell A.J."/>
            <person name="Barry K."/>
            <person name="Miller A.N."/>
            <person name="Grigoriev I.V."/>
            <person name="Debuchy R."/>
            <person name="Gladieux P."/>
            <person name="Hiltunen Thoren M."/>
            <person name="Johannesson H."/>
        </authorList>
    </citation>
    <scope>NUCLEOTIDE SEQUENCE</scope>
    <source>
        <strain evidence="3">CBS 958.72</strain>
    </source>
</reference>
<evidence type="ECO:0000313" key="4">
    <source>
        <dbReference type="Proteomes" id="UP001287356"/>
    </source>
</evidence>
<dbReference type="Pfam" id="PF06985">
    <property type="entry name" value="HET"/>
    <property type="match status" value="1"/>
</dbReference>
<protein>
    <recommendedName>
        <fullName evidence="5">Heterokaryon incompatibility domain-containing protein</fullName>
    </recommendedName>
</protein>
<dbReference type="Proteomes" id="UP001287356">
    <property type="component" value="Unassembled WGS sequence"/>
</dbReference>
<organism evidence="3 4">
    <name type="scientific">Lasiosphaeria ovina</name>
    <dbReference type="NCBI Taxonomy" id="92902"/>
    <lineage>
        <taxon>Eukaryota</taxon>
        <taxon>Fungi</taxon>
        <taxon>Dikarya</taxon>
        <taxon>Ascomycota</taxon>
        <taxon>Pezizomycotina</taxon>
        <taxon>Sordariomycetes</taxon>
        <taxon>Sordariomycetidae</taxon>
        <taxon>Sordariales</taxon>
        <taxon>Lasiosphaeriaceae</taxon>
        <taxon>Lasiosphaeria</taxon>
    </lineage>
</organism>
<dbReference type="EMBL" id="JAULSN010000015">
    <property type="protein sequence ID" value="KAK3358656.1"/>
    <property type="molecule type" value="Genomic_DNA"/>
</dbReference>
<sequence length="295" mass="34023">MRLIDTETLELVEFFDSSIPPYAILSHTWETAEVTFQDMTSTPRPTAKAGYGKIVKTCLLARIMGFKHAWIDTCCIDKSSSAELTESINSMFAWYRQSLICFVYLSDYSLPHSGPLGSSRWFSRGWTLQELLAPGKVEFYDKHWNLVGTKLDMCDDLVRITSIPAEVIKGIEPLDEFSVAQRMSWAARRQTTRLEDRAYSLLGVFDIHMPLIYGEGVQAFRRLQEEIIKRVFDMSIFSWEPDDNLDGVCSPLATSPDAFRDNRWQVRLHYPSQGWVRDPLPRVTARHGQDQRRRI</sequence>
<evidence type="ECO:0000313" key="3">
    <source>
        <dbReference type="EMBL" id="KAK3358656.1"/>
    </source>
</evidence>
<dbReference type="InterPro" id="IPR058525">
    <property type="entry name" value="DUF8212"/>
</dbReference>
<keyword evidence="4" id="KW-1185">Reference proteome</keyword>
<gene>
    <name evidence="3" type="ORF">B0T24DRAFT_660749</name>
</gene>
<reference evidence="3" key="2">
    <citation type="submission" date="2023-06" db="EMBL/GenBank/DDBJ databases">
        <authorList>
            <consortium name="Lawrence Berkeley National Laboratory"/>
            <person name="Haridas S."/>
            <person name="Hensen N."/>
            <person name="Bonometti L."/>
            <person name="Westerberg I."/>
            <person name="Brannstrom I.O."/>
            <person name="Guillou S."/>
            <person name="Cros-Aarteil S."/>
            <person name="Calhoun S."/>
            <person name="Kuo A."/>
            <person name="Mondo S."/>
            <person name="Pangilinan J."/>
            <person name="Riley R."/>
            <person name="Labutti K."/>
            <person name="Andreopoulos B."/>
            <person name="Lipzen A."/>
            <person name="Chen C."/>
            <person name="Yanf M."/>
            <person name="Daum C."/>
            <person name="Ng V."/>
            <person name="Clum A."/>
            <person name="Steindorff A."/>
            <person name="Ohm R."/>
            <person name="Martin F."/>
            <person name="Silar P."/>
            <person name="Natvig D."/>
            <person name="Lalanne C."/>
            <person name="Gautier V."/>
            <person name="Ament-Velasquez S.L."/>
            <person name="Kruys A."/>
            <person name="Hutchinson M.I."/>
            <person name="Powell A.J."/>
            <person name="Barry K."/>
            <person name="Miller A.N."/>
            <person name="Grigoriev I.V."/>
            <person name="Debuchy R."/>
            <person name="Gladieux P."/>
            <person name="Thoren M.H."/>
            <person name="Johannesson H."/>
        </authorList>
    </citation>
    <scope>NUCLEOTIDE SEQUENCE</scope>
    <source>
        <strain evidence="3">CBS 958.72</strain>
    </source>
</reference>
<accession>A0AAE0JSJ7</accession>
<dbReference type="AlphaFoldDB" id="A0AAE0JSJ7"/>
<dbReference type="PANTHER" id="PTHR10622:SF12">
    <property type="entry name" value="HET DOMAIN-CONTAINING PROTEIN"/>
    <property type="match status" value="1"/>
</dbReference>
<dbReference type="InterPro" id="IPR010730">
    <property type="entry name" value="HET"/>
</dbReference>
<feature type="domain" description="DUF8212" evidence="2">
    <location>
        <begin position="218"/>
        <end position="241"/>
    </location>
</feature>
<dbReference type="PANTHER" id="PTHR10622">
    <property type="entry name" value="HET DOMAIN-CONTAINING PROTEIN"/>
    <property type="match status" value="1"/>
</dbReference>
<feature type="domain" description="Heterokaryon incompatibility" evidence="1">
    <location>
        <begin position="22"/>
        <end position="108"/>
    </location>
</feature>